<gene>
    <name evidence="1" type="ORF">BRCON_2255</name>
</gene>
<reference evidence="1 2" key="1">
    <citation type="submission" date="2018-05" db="EMBL/GenBank/DDBJ databases">
        <title>A metagenomic window into the 2 km-deep terrestrial subsurface aquifer revealed taxonomically and functionally diverse microbial community comprising novel uncultured bacterial lineages.</title>
        <authorList>
            <person name="Kadnikov V.V."/>
            <person name="Mardanov A.V."/>
            <person name="Beletsky A.V."/>
            <person name="Banks D."/>
            <person name="Pimenov N.V."/>
            <person name="Frank Y.A."/>
            <person name="Karnachuk O.V."/>
            <person name="Ravin N.V."/>
        </authorList>
    </citation>
    <scope>NUCLEOTIDE SEQUENCE [LARGE SCALE GENOMIC DNA]</scope>
    <source>
        <strain evidence="1">BY</strain>
    </source>
</reference>
<dbReference type="AlphaFoldDB" id="A0A2Z4Y8N5"/>
<dbReference type="Proteomes" id="UP000262583">
    <property type="component" value="Chromosome"/>
</dbReference>
<protein>
    <submittedName>
        <fullName evidence="1">Uncharacterized protein</fullName>
    </submittedName>
</protein>
<accession>A0A2Z4Y8N5</accession>
<evidence type="ECO:0000313" key="1">
    <source>
        <dbReference type="EMBL" id="AXA37032.1"/>
    </source>
</evidence>
<name>A0A2Z4Y8N5_SUMC1</name>
<dbReference type="EMBL" id="CP030759">
    <property type="protein sequence ID" value="AXA37032.1"/>
    <property type="molecule type" value="Genomic_DNA"/>
</dbReference>
<evidence type="ECO:0000313" key="2">
    <source>
        <dbReference type="Proteomes" id="UP000262583"/>
    </source>
</evidence>
<dbReference type="KEGG" id="schv:BRCON_2255"/>
<proteinExistence type="predicted"/>
<sequence length="50" mass="5688">MAIRTFVEELACVGRHDLLARKTAMRARDEGVEKRFGSHFTFSPAEKSAY</sequence>
<organism evidence="1 2">
    <name type="scientific">Sumerlaea chitinivorans</name>
    <dbReference type="NCBI Taxonomy" id="2250252"/>
    <lineage>
        <taxon>Bacteria</taxon>
        <taxon>Candidatus Sumerlaeota</taxon>
        <taxon>Candidatus Sumerlaeia</taxon>
        <taxon>Candidatus Sumerlaeales</taxon>
        <taxon>Candidatus Sumerlaeaceae</taxon>
        <taxon>Candidatus Sumerlaea</taxon>
    </lineage>
</organism>